<gene>
    <name evidence="3" type="ORF">ILEXP_LOCUS21463</name>
    <name evidence="4" type="ORF">ILEXP_LOCUS35230</name>
</gene>
<organism evidence="3 5">
    <name type="scientific">Ilex paraguariensis</name>
    <name type="common">yerba mate</name>
    <dbReference type="NCBI Taxonomy" id="185542"/>
    <lineage>
        <taxon>Eukaryota</taxon>
        <taxon>Viridiplantae</taxon>
        <taxon>Streptophyta</taxon>
        <taxon>Embryophyta</taxon>
        <taxon>Tracheophyta</taxon>
        <taxon>Spermatophyta</taxon>
        <taxon>Magnoliopsida</taxon>
        <taxon>eudicotyledons</taxon>
        <taxon>Gunneridae</taxon>
        <taxon>Pentapetalae</taxon>
        <taxon>asterids</taxon>
        <taxon>campanulids</taxon>
        <taxon>Aquifoliales</taxon>
        <taxon>Aquifoliaceae</taxon>
        <taxon>Ilex</taxon>
    </lineage>
</organism>
<evidence type="ECO:0000259" key="2">
    <source>
        <dbReference type="PROSITE" id="PS50059"/>
    </source>
</evidence>
<dbReference type="InterPro" id="IPR046357">
    <property type="entry name" value="PPIase_dom_sf"/>
</dbReference>
<accession>A0ABC8SDH6</accession>
<keyword evidence="5" id="KW-1185">Reference proteome</keyword>
<protein>
    <recommendedName>
        <fullName evidence="1">peptidylprolyl isomerase</fullName>
        <ecNumber evidence="1">5.2.1.8</ecNumber>
    </recommendedName>
</protein>
<reference evidence="3 5" key="1">
    <citation type="submission" date="2024-02" db="EMBL/GenBank/DDBJ databases">
        <authorList>
            <person name="Vignale AGUSTIN F."/>
            <person name="Sosa J E."/>
            <person name="Modenutti C."/>
        </authorList>
    </citation>
    <scope>NUCLEOTIDE SEQUENCE [LARGE SCALE GENOMIC DNA]</scope>
</reference>
<dbReference type="InterPro" id="IPR001179">
    <property type="entry name" value="PPIase_FKBP_dom"/>
</dbReference>
<evidence type="ECO:0000313" key="3">
    <source>
        <dbReference type="EMBL" id="CAK9153219.1"/>
    </source>
</evidence>
<dbReference type="GO" id="GO:0003755">
    <property type="term" value="F:peptidyl-prolyl cis-trans isomerase activity"/>
    <property type="evidence" value="ECO:0007669"/>
    <property type="project" value="UniProtKB-KW"/>
</dbReference>
<dbReference type="EMBL" id="CAUOFW020002365">
    <property type="protein sequence ID" value="CAK9153219.1"/>
    <property type="molecule type" value="Genomic_DNA"/>
</dbReference>
<evidence type="ECO:0000256" key="1">
    <source>
        <dbReference type="PROSITE-ProRule" id="PRU00277"/>
    </source>
</evidence>
<comment type="caution">
    <text evidence="3">The sequence shown here is derived from an EMBL/GenBank/DDBJ whole genome shotgun (WGS) entry which is preliminary data.</text>
</comment>
<dbReference type="PROSITE" id="PS50059">
    <property type="entry name" value="FKBP_PPIASE"/>
    <property type="match status" value="1"/>
</dbReference>
<dbReference type="Proteomes" id="UP001642360">
    <property type="component" value="Unassembled WGS sequence"/>
</dbReference>
<name>A0ABC8SDH6_9AQUA</name>
<dbReference type="AlphaFoldDB" id="A0ABC8SDH6"/>
<dbReference type="Pfam" id="PF00254">
    <property type="entry name" value="FKBP_C"/>
    <property type="match status" value="1"/>
</dbReference>
<comment type="catalytic activity">
    <reaction evidence="1">
        <text>[protein]-peptidylproline (omega=180) = [protein]-peptidylproline (omega=0)</text>
        <dbReference type="Rhea" id="RHEA:16237"/>
        <dbReference type="Rhea" id="RHEA-COMP:10747"/>
        <dbReference type="Rhea" id="RHEA-COMP:10748"/>
        <dbReference type="ChEBI" id="CHEBI:83833"/>
        <dbReference type="ChEBI" id="CHEBI:83834"/>
        <dbReference type="EC" id="5.2.1.8"/>
    </reaction>
</comment>
<dbReference type="SUPFAM" id="SSF54534">
    <property type="entry name" value="FKBP-like"/>
    <property type="match status" value="1"/>
</dbReference>
<dbReference type="EC" id="5.2.1.8" evidence="1"/>
<feature type="domain" description="PPIase FKBP-type" evidence="2">
    <location>
        <begin position="1"/>
        <end position="41"/>
    </location>
</feature>
<evidence type="ECO:0000313" key="4">
    <source>
        <dbReference type="EMBL" id="CAK9166022.1"/>
    </source>
</evidence>
<keyword evidence="1" id="KW-0413">Isomerase</keyword>
<dbReference type="EMBL" id="CAUOFW020004514">
    <property type="protein sequence ID" value="CAK9166022.1"/>
    <property type="molecule type" value="Genomic_DNA"/>
</dbReference>
<keyword evidence="1" id="KW-0697">Rotamase</keyword>
<proteinExistence type="predicted"/>
<sequence>MKVGGKRTVLVPPEAGYGKKGMNEIPRSSQSRLEHSVSRLSCAIFQCRHANLRACKQIDHADEKFDKSMTKNLSMLREAKNVYYVEQDYL</sequence>
<dbReference type="Gene3D" id="3.10.50.40">
    <property type="match status" value="1"/>
</dbReference>
<evidence type="ECO:0000313" key="5">
    <source>
        <dbReference type="Proteomes" id="UP001642360"/>
    </source>
</evidence>